<keyword evidence="2" id="KW-0255">Endonuclease</keyword>
<keyword evidence="2" id="KW-0378">Hydrolase</keyword>
<accession>A0A8J7A644</accession>
<sequence>MSVTSQRMSLAEYLAYDDGTETLHELVNGKLVEMPPESNLNQRIASFLLAYFLQLGVPYDYLRTKIEIAVSGSRVSVRLPDLMLLSEELAAALEGASRSTVLMEMPPPCLIVEVVSPGQRNVDRDYRYKRSEYEARGVAEYWIVDPMAQRVTVLTWVNGLYEEATFEGETEIASALLTELGQADALTAAQVLLTSTSD</sequence>
<proteinExistence type="predicted"/>
<gene>
    <name evidence="2" type="ORF">IQ241_08390</name>
</gene>
<reference evidence="2" key="1">
    <citation type="submission" date="2020-10" db="EMBL/GenBank/DDBJ databases">
        <authorList>
            <person name="Castelo-Branco R."/>
            <person name="Eusebio N."/>
            <person name="Adriana R."/>
            <person name="Vieira A."/>
            <person name="Brugerolle De Fraissinette N."/>
            <person name="Rezende De Castro R."/>
            <person name="Schneider M.P."/>
            <person name="Vasconcelos V."/>
            <person name="Leao P.N."/>
        </authorList>
    </citation>
    <scope>NUCLEOTIDE SEQUENCE</scope>
    <source>
        <strain evidence="2">LEGE 07310</strain>
    </source>
</reference>
<evidence type="ECO:0000313" key="2">
    <source>
        <dbReference type="EMBL" id="MBE9077312.1"/>
    </source>
</evidence>
<dbReference type="GO" id="GO:0004519">
    <property type="term" value="F:endonuclease activity"/>
    <property type="evidence" value="ECO:0007669"/>
    <property type="project" value="UniProtKB-KW"/>
</dbReference>
<dbReference type="AlphaFoldDB" id="A0A8J7A644"/>
<dbReference type="InterPro" id="IPR012296">
    <property type="entry name" value="Nuclease_put_TT1808"/>
</dbReference>
<dbReference type="Proteomes" id="UP000636505">
    <property type="component" value="Unassembled WGS sequence"/>
</dbReference>
<keyword evidence="2" id="KW-0540">Nuclease</keyword>
<dbReference type="PANTHER" id="PTHR34107:SF2">
    <property type="entry name" value="SLL0888 PROTEIN"/>
    <property type="match status" value="1"/>
</dbReference>
<dbReference type="SUPFAM" id="SSF52980">
    <property type="entry name" value="Restriction endonuclease-like"/>
    <property type="match status" value="1"/>
</dbReference>
<dbReference type="Gene3D" id="3.90.1570.10">
    <property type="entry name" value="tt1808, chain A"/>
    <property type="match status" value="1"/>
</dbReference>
<organism evidence="2 3">
    <name type="scientific">Vasconcelosia minhoensis LEGE 07310</name>
    <dbReference type="NCBI Taxonomy" id="915328"/>
    <lineage>
        <taxon>Bacteria</taxon>
        <taxon>Bacillati</taxon>
        <taxon>Cyanobacteriota</taxon>
        <taxon>Cyanophyceae</taxon>
        <taxon>Nodosilineales</taxon>
        <taxon>Cymatolegaceae</taxon>
        <taxon>Vasconcelosia</taxon>
        <taxon>Vasconcelosia minhoensis</taxon>
    </lineage>
</organism>
<dbReference type="CDD" id="cd06260">
    <property type="entry name" value="DUF820-like"/>
    <property type="match status" value="1"/>
</dbReference>
<dbReference type="PANTHER" id="PTHR34107">
    <property type="entry name" value="SLL0198 PROTEIN-RELATED"/>
    <property type="match status" value="1"/>
</dbReference>
<comment type="caution">
    <text evidence="2">The sequence shown here is derived from an EMBL/GenBank/DDBJ whole genome shotgun (WGS) entry which is preliminary data.</text>
</comment>
<dbReference type="RefSeq" id="WP_193905971.1">
    <property type="nucleotide sequence ID" value="NZ_JADEXG010000015.1"/>
</dbReference>
<dbReference type="Pfam" id="PF05685">
    <property type="entry name" value="Uma2"/>
    <property type="match status" value="1"/>
</dbReference>
<keyword evidence="3" id="KW-1185">Reference proteome</keyword>
<feature type="domain" description="Putative restriction endonuclease" evidence="1">
    <location>
        <begin position="11"/>
        <end position="177"/>
    </location>
</feature>
<evidence type="ECO:0000259" key="1">
    <source>
        <dbReference type="Pfam" id="PF05685"/>
    </source>
</evidence>
<protein>
    <submittedName>
        <fullName evidence="2">Uma2 family endonuclease</fullName>
    </submittedName>
</protein>
<evidence type="ECO:0000313" key="3">
    <source>
        <dbReference type="Proteomes" id="UP000636505"/>
    </source>
</evidence>
<dbReference type="InterPro" id="IPR011335">
    <property type="entry name" value="Restrct_endonuc-II-like"/>
</dbReference>
<dbReference type="EMBL" id="JADEXG010000015">
    <property type="protein sequence ID" value="MBE9077312.1"/>
    <property type="molecule type" value="Genomic_DNA"/>
</dbReference>
<dbReference type="InterPro" id="IPR008538">
    <property type="entry name" value="Uma2"/>
</dbReference>
<name>A0A8J7A644_9CYAN</name>